<keyword evidence="3" id="KW-1185">Reference proteome</keyword>
<dbReference type="Proteomes" id="UP000603453">
    <property type="component" value="Unassembled WGS sequence"/>
</dbReference>
<protein>
    <recommendedName>
        <fullName evidence="1">YTH domain-containing protein</fullName>
    </recommendedName>
</protein>
<evidence type="ECO:0000313" key="3">
    <source>
        <dbReference type="Proteomes" id="UP000603453"/>
    </source>
</evidence>
<accession>A0A8H7QSA6</accession>
<comment type="caution">
    <text evidence="2">The sequence shown here is derived from an EMBL/GenBank/DDBJ whole genome shotgun (WGS) entry which is preliminary data.</text>
</comment>
<dbReference type="Gene3D" id="3.10.590.10">
    <property type="entry name" value="ph1033 like domains"/>
    <property type="match status" value="1"/>
</dbReference>
<dbReference type="EMBL" id="JAEPRD010000128">
    <property type="protein sequence ID" value="KAG2197487.1"/>
    <property type="molecule type" value="Genomic_DNA"/>
</dbReference>
<dbReference type="Pfam" id="PF04146">
    <property type="entry name" value="YTH"/>
    <property type="match status" value="1"/>
</dbReference>
<reference evidence="2" key="1">
    <citation type="submission" date="2020-12" db="EMBL/GenBank/DDBJ databases">
        <title>Metabolic potential, ecology and presence of endohyphal bacteria is reflected in genomic diversity of Mucoromycotina.</title>
        <authorList>
            <person name="Muszewska A."/>
            <person name="Okrasinska A."/>
            <person name="Steczkiewicz K."/>
            <person name="Drgas O."/>
            <person name="Orlowska M."/>
            <person name="Perlinska-Lenart U."/>
            <person name="Aleksandrzak-Piekarczyk T."/>
            <person name="Szatraj K."/>
            <person name="Zielenkiewicz U."/>
            <person name="Pilsyk S."/>
            <person name="Malc E."/>
            <person name="Mieczkowski P."/>
            <person name="Kruszewska J.S."/>
            <person name="Biernat P."/>
            <person name="Pawlowska J."/>
        </authorList>
    </citation>
    <scope>NUCLEOTIDE SEQUENCE</scope>
    <source>
        <strain evidence="2">WA0000017839</strain>
    </source>
</reference>
<name>A0A8H7QSA6_9FUNG</name>
<dbReference type="PROSITE" id="PS50882">
    <property type="entry name" value="YTH"/>
    <property type="match status" value="1"/>
</dbReference>
<proteinExistence type="predicted"/>
<dbReference type="InterPro" id="IPR007275">
    <property type="entry name" value="YTH_domain"/>
</dbReference>
<dbReference type="GO" id="GO:0003723">
    <property type="term" value="F:RNA binding"/>
    <property type="evidence" value="ECO:0007669"/>
    <property type="project" value="InterPro"/>
</dbReference>
<feature type="domain" description="YTH" evidence="1">
    <location>
        <begin position="424"/>
        <end position="575"/>
    </location>
</feature>
<sequence>MVLNSSSSYLNIVMYSDEHGETIVEGDEEDVVYEDETIFQIDDLASSAYDPSPSPEIKVRYYVPNNNTPCGLSQSVVVNDNDYLRSRKMRSLDSYDHTSNNMYSQSAPSSYHPYIHRCNSGCSSEKDSTMIIHTEKTSTFQLQSMLSDTQDASSSVPTVSHSPLETSPVITNIEYSKSTQPYPLATTKTDTLGTHVQNVDAGLSTPLYRSRVIDHRIPSSVHENSTSTWNKLATQRYGTNSNFIHSSDSIRDESAQYWEYLHRGNQNLDRLKSNPFIFENIIRRHSLIKVTGINKNRFVRYFRSQRRAYIAYKDYDNMMRAVRKYDRTVKPLSKQLQKRIASKNDLCYPERHGIVRTRKDYREAQDLPAYDLTQSYRSKENSSVLARYHPKAVATGRHFIQVGLSKQHIYFLDKIFSRVGHVPIYYIIMQPARPEDIVLSQQIQYWPIHQSKAVTLNFLFTNAIEVNFIFNIPKVKRVFGHAIMKSEFMDISSTRANDLLGTPFYKDDDLVGRAEIINRQNWKNLCRLEWRNIGVRTARYAGQLVNPWFYKYPVDRSGDCCIIEPAVGKRLVDALYDNV</sequence>
<evidence type="ECO:0000259" key="1">
    <source>
        <dbReference type="PROSITE" id="PS50882"/>
    </source>
</evidence>
<organism evidence="2 3">
    <name type="scientific">Mucor saturninus</name>
    <dbReference type="NCBI Taxonomy" id="64648"/>
    <lineage>
        <taxon>Eukaryota</taxon>
        <taxon>Fungi</taxon>
        <taxon>Fungi incertae sedis</taxon>
        <taxon>Mucoromycota</taxon>
        <taxon>Mucoromycotina</taxon>
        <taxon>Mucoromycetes</taxon>
        <taxon>Mucorales</taxon>
        <taxon>Mucorineae</taxon>
        <taxon>Mucoraceae</taxon>
        <taxon>Mucor</taxon>
    </lineage>
</organism>
<dbReference type="OrthoDB" id="2285972at2759"/>
<gene>
    <name evidence="2" type="ORF">INT47_003095</name>
</gene>
<evidence type="ECO:0000313" key="2">
    <source>
        <dbReference type="EMBL" id="KAG2197487.1"/>
    </source>
</evidence>
<dbReference type="AlphaFoldDB" id="A0A8H7QSA6"/>